<dbReference type="HAMAP" id="MF_00088">
    <property type="entry name" value="KhpA"/>
    <property type="match status" value="1"/>
</dbReference>
<comment type="caution">
    <text evidence="4">The sequence shown here is derived from an EMBL/GenBank/DDBJ whole genome shotgun (WGS) entry which is preliminary data.</text>
</comment>
<evidence type="ECO:0000256" key="3">
    <source>
        <dbReference type="HAMAP-Rule" id="MF_00088"/>
    </source>
</evidence>
<dbReference type="GO" id="GO:0003723">
    <property type="term" value="F:RNA binding"/>
    <property type="evidence" value="ECO:0007669"/>
    <property type="project" value="UniProtKB-UniRule"/>
</dbReference>
<dbReference type="AlphaFoldDB" id="A0A133ZQP0"/>
<keyword evidence="2 3" id="KW-0694">RNA-binding</keyword>
<comment type="function">
    <text evidence="3">A probable RNA chaperone. Forms a complex with KhpB which binds to cellular RNA and controls its expression. Plays a role in peptidoglycan (PG) homeostasis and cell length regulation.</text>
</comment>
<dbReference type="PANTHER" id="PTHR34654">
    <property type="entry name" value="UPF0109 PROTEIN SCO5592"/>
    <property type="match status" value="1"/>
</dbReference>
<keyword evidence="3" id="KW-0133">Cell shape</keyword>
<reference evidence="5" key="1">
    <citation type="submission" date="2016-01" db="EMBL/GenBank/DDBJ databases">
        <authorList>
            <person name="Mitreva M."/>
            <person name="Pepin K.H."/>
            <person name="Mihindukulasuriya K.A."/>
            <person name="Fulton R."/>
            <person name="Fronick C."/>
            <person name="O'Laughlin M."/>
            <person name="Miner T."/>
            <person name="Herter B."/>
            <person name="Rosa B.A."/>
            <person name="Cordes M."/>
            <person name="Tomlinson C."/>
            <person name="Wollam A."/>
            <person name="Palsikar V.B."/>
            <person name="Mardis E.R."/>
            <person name="Wilson R.K."/>
        </authorList>
    </citation>
    <scope>NUCLEOTIDE SEQUENCE [LARGE SCALE GENOMIC DNA]</scope>
    <source>
        <strain evidence="5">DNF01167</strain>
    </source>
</reference>
<dbReference type="GO" id="GO:0005737">
    <property type="term" value="C:cytoplasm"/>
    <property type="evidence" value="ECO:0007669"/>
    <property type="project" value="UniProtKB-SubCell"/>
</dbReference>
<name>A0A133ZQP0_9BACL</name>
<dbReference type="PATRIC" id="fig|1379.3.peg.1605"/>
<sequence>MEELIYSIVSEIVEHKDEIKIEKFVKNAREHYILTVHPEDCGRIIGKKGTVISAIRTVLNSTTFSKKVYLDLVE</sequence>
<comment type="subcellular location">
    <subcellularLocation>
        <location evidence="3">Cytoplasm</location>
    </subcellularLocation>
</comment>
<dbReference type="OrthoDB" id="9812389at2"/>
<organism evidence="4 5">
    <name type="scientific">Gemella haemolysans</name>
    <dbReference type="NCBI Taxonomy" id="1379"/>
    <lineage>
        <taxon>Bacteria</taxon>
        <taxon>Bacillati</taxon>
        <taxon>Bacillota</taxon>
        <taxon>Bacilli</taxon>
        <taxon>Bacillales</taxon>
        <taxon>Gemellaceae</taxon>
        <taxon>Gemella</taxon>
    </lineage>
</organism>
<proteinExistence type="inferred from homology"/>
<evidence type="ECO:0000313" key="5">
    <source>
        <dbReference type="Proteomes" id="UP000070355"/>
    </source>
</evidence>
<evidence type="ECO:0000256" key="2">
    <source>
        <dbReference type="ARBA" id="ARBA00022884"/>
    </source>
</evidence>
<keyword evidence="1 3" id="KW-0963">Cytoplasm</keyword>
<evidence type="ECO:0000256" key="1">
    <source>
        <dbReference type="ARBA" id="ARBA00022490"/>
    </source>
</evidence>
<accession>A0A133ZQP0</accession>
<dbReference type="SUPFAM" id="SSF54814">
    <property type="entry name" value="Prokaryotic type KH domain (KH-domain type II)"/>
    <property type="match status" value="1"/>
</dbReference>
<dbReference type="EMBL" id="LSDC01000117">
    <property type="protein sequence ID" value="KXB57735.1"/>
    <property type="molecule type" value="Genomic_DNA"/>
</dbReference>
<protein>
    <recommendedName>
        <fullName evidence="3">RNA-binding protein KhpA</fullName>
    </recommendedName>
    <alternativeName>
        <fullName evidence="3">KH-domain protein A</fullName>
    </alternativeName>
</protein>
<dbReference type="STRING" id="1379.HMPREF3186_01615"/>
<dbReference type="InterPro" id="IPR020627">
    <property type="entry name" value="KhpA"/>
</dbReference>
<comment type="similarity">
    <text evidence="3">Belongs to the KhpA RNA-binding protein family.</text>
</comment>
<keyword evidence="3" id="KW-0961">Cell wall biogenesis/degradation</keyword>
<gene>
    <name evidence="3" type="primary">khpA</name>
    <name evidence="4" type="ORF">HMPREF3186_01615</name>
</gene>
<evidence type="ECO:0000313" key="4">
    <source>
        <dbReference type="EMBL" id="KXB57735.1"/>
    </source>
</evidence>
<keyword evidence="3" id="KW-0143">Chaperone</keyword>
<dbReference type="InterPro" id="IPR015946">
    <property type="entry name" value="KH_dom-like_a/b"/>
</dbReference>
<dbReference type="Proteomes" id="UP000070355">
    <property type="component" value="Unassembled WGS sequence"/>
</dbReference>
<dbReference type="RefSeq" id="WP_060914672.1">
    <property type="nucleotide sequence ID" value="NZ_KQ959990.1"/>
</dbReference>
<dbReference type="GO" id="GO:0071555">
    <property type="term" value="P:cell wall organization"/>
    <property type="evidence" value="ECO:0007669"/>
    <property type="project" value="UniProtKB-KW"/>
</dbReference>
<dbReference type="Pfam" id="PF13083">
    <property type="entry name" value="KH_KhpA-B"/>
    <property type="match status" value="1"/>
</dbReference>
<dbReference type="InterPro" id="IPR009019">
    <property type="entry name" value="KH_sf_prok-type"/>
</dbReference>
<dbReference type="Gene3D" id="3.30.300.20">
    <property type="match status" value="1"/>
</dbReference>
<dbReference type="GO" id="GO:0008360">
    <property type="term" value="P:regulation of cell shape"/>
    <property type="evidence" value="ECO:0007669"/>
    <property type="project" value="UniProtKB-KW"/>
</dbReference>
<dbReference type="GO" id="GO:0009252">
    <property type="term" value="P:peptidoglycan biosynthetic process"/>
    <property type="evidence" value="ECO:0007669"/>
    <property type="project" value="UniProtKB-UniRule"/>
</dbReference>
<comment type="subunit">
    <text evidence="3">Forms a complex with KhpB.</text>
</comment>
<dbReference type="PANTHER" id="PTHR34654:SF1">
    <property type="entry name" value="RNA-BINDING PROTEIN KHPA"/>
    <property type="match status" value="1"/>
</dbReference>